<dbReference type="Pfam" id="PF13432">
    <property type="entry name" value="TPR_16"/>
    <property type="match status" value="1"/>
</dbReference>
<dbReference type="AlphaFoldDB" id="A0AAN9Z3U6"/>
<evidence type="ECO:0000313" key="4">
    <source>
        <dbReference type="Proteomes" id="UP001378592"/>
    </source>
</evidence>
<evidence type="ECO:0000313" key="3">
    <source>
        <dbReference type="EMBL" id="KAK7794019.1"/>
    </source>
</evidence>
<dbReference type="PANTHER" id="PTHR23082">
    <property type="entry name" value="TRANSCRIPTION INITIATION FACTOR IIIC TFIIIC , POLYPEPTIDE 3-RELATED"/>
    <property type="match status" value="1"/>
</dbReference>
<dbReference type="GO" id="GO:0000127">
    <property type="term" value="C:transcription factor TFIIIC complex"/>
    <property type="evidence" value="ECO:0007669"/>
    <property type="project" value="TreeGrafter"/>
</dbReference>
<feature type="repeat" description="TPR" evidence="1">
    <location>
        <begin position="224"/>
        <end position="257"/>
    </location>
</feature>
<protein>
    <recommendedName>
        <fullName evidence="5">General transcription factor 3C polypeptide 3</fullName>
    </recommendedName>
</protein>
<dbReference type="EMBL" id="JAZDUA010000352">
    <property type="protein sequence ID" value="KAK7794019.1"/>
    <property type="molecule type" value="Genomic_DNA"/>
</dbReference>
<feature type="region of interest" description="Disordered" evidence="2">
    <location>
        <begin position="35"/>
        <end position="80"/>
    </location>
</feature>
<dbReference type="GO" id="GO:0006383">
    <property type="term" value="P:transcription by RNA polymerase III"/>
    <property type="evidence" value="ECO:0007669"/>
    <property type="project" value="InterPro"/>
</dbReference>
<dbReference type="PROSITE" id="PS50005">
    <property type="entry name" value="TPR"/>
    <property type="match status" value="1"/>
</dbReference>
<name>A0AAN9Z3U6_9ORTH</name>
<dbReference type="SUPFAM" id="SSF48452">
    <property type="entry name" value="TPR-like"/>
    <property type="match status" value="2"/>
</dbReference>
<comment type="caution">
    <text evidence="3">The sequence shown here is derived from an EMBL/GenBank/DDBJ whole genome shotgun (WGS) entry which is preliminary data.</text>
</comment>
<keyword evidence="4" id="KW-1185">Reference proteome</keyword>
<gene>
    <name evidence="3" type="ORF">R5R35_007451</name>
</gene>
<dbReference type="PANTHER" id="PTHR23082:SF0">
    <property type="entry name" value="GENERAL TRANSCRIPTION FACTOR 3C POLYPEPTIDE 3"/>
    <property type="match status" value="1"/>
</dbReference>
<dbReference type="InterPro" id="IPR019734">
    <property type="entry name" value="TPR_rpt"/>
</dbReference>
<sequence length="885" mass="100817">MDSDGNEPDPFHSFAFVDVNNEMPISDIIIEEIENSSIRNQNDLRSKLEQAVSESEISESSDDDQGPPVQNSQDGLTKEKESELTNNFLDGKLSFSEYASLMEGHDAEDTNDTPYSVSAATVDAFERELKEATLSKTKTKRMCQRRRRRRGLPPALLGLMGEANVRYARGEKEVAISMCLEIIRQMPTAPEPFHTLSVLYEEMGAADKALQFALIAAHLSPQDVNQWIRLAESSEEQGNIKQAITCYSKAVIADPTNIKLHLKRCSMLEELGDRKSALRGYLKLLSILTPDQGNTILKIAKNVAQKFHDDRDILKAKEAMEIAFNKVPHLVTPEDVNIMLELLLNLKDYSSCLSILVQYCNIEVEAESEVPVTSENIADVPFLKILSCNLPENLPIDLQGKLIIVMIYLKAFHLVDGLLTYFLGNQIPEVSGDLYLDIAEALMDEGKYEDALKLLNPLLECKTYSMPAVWLRQGECLKACHRLEEAAKAYEMVTILAPQHLDARIILSSLWRQLGHLEKAISVLTQDEETEILQPGLLYKRCMLLKETPEKLEEFLAVGQLLLYRHCTRIRNRDELDAVTRLRRPGKKTEALKEVRAYRGEPLLDSDTPEFVRGENEPTVQEEWQLLVDLLNACYRSQNFPLLQRLAFSALGSGKFHTSPDILKECEFICLLACFYNGDEYYGYNFARDHILRNMTYPRAWNLFNLIIQRADDVRHNRFVMRLLGRMTSEHKALTVLHANNCLVSGTYKYALSEYTTVFKNKPCAPLAFFIGVTLFQMACQKFSAKKHSLVSQGLSFFCQYEKLRGECAEQEIHYNFGRAFHQLGLLPPAIHHYREALKCSSHLTEKFPHLLDLKREAAFNLHLIYMHSGNHELARTYIEQYIVV</sequence>
<feature type="compositionally biased region" description="Acidic residues" evidence="2">
    <location>
        <begin position="56"/>
        <end position="65"/>
    </location>
</feature>
<dbReference type="Proteomes" id="UP001378592">
    <property type="component" value="Unassembled WGS sequence"/>
</dbReference>
<accession>A0AAN9Z3U6</accession>
<dbReference type="Gene3D" id="1.25.40.10">
    <property type="entry name" value="Tetratricopeptide repeat domain"/>
    <property type="match status" value="3"/>
</dbReference>
<dbReference type="SMART" id="SM00028">
    <property type="entry name" value="TPR"/>
    <property type="match status" value="5"/>
</dbReference>
<evidence type="ECO:0000256" key="1">
    <source>
        <dbReference type="PROSITE-ProRule" id="PRU00339"/>
    </source>
</evidence>
<evidence type="ECO:0008006" key="5">
    <source>
        <dbReference type="Google" id="ProtNLM"/>
    </source>
</evidence>
<reference evidence="3 4" key="1">
    <citation type="submission" date="2024-03" db="EMBL/GenBank/DDBJ databases">
        <title>The genome assembly and annotation of the cricket Gryllus longicercus Weissman &amp; Gray.</title>
        <authorList>
            <person name="Szrajer S."/>
            <person name="Gray D."/>
            <person name="Ylla G."/>
        </authorList>
    </citation>
    <scope>NUCLEOTIDE SEQUENCE [LARGE SCALE GENOMIC DNA]</scope>
    <source>
        <strain evidence="3">DAG 2021-001</strain>
        <tissue evidence="3">Whole body minus gut</tissue>
    </source>
</reference>
<evidence type="ECO:0000256" key="2">
    <source>
        <dbReference type="SAM" id="MobiDB-lite"/>
    </source>
</evidence>
<organism evidence="3 4">
    <name type="scientific">Gryllus longicercus</name>
    <dbReference type="NCBI Taxonomy" id="2509291"/>
    <lineage>
        <taxon>Eukaryota</taxon>
        <taxon>Metazoa</taxon>
        <taxon>Ecdysozoa</taxon>
        <taxon>Arthropoda</taxon>
        <taxon>Hexapoda</taxon>
        <taxon>Insecta</taxon>
        <taxon>Pterygota</taxon>
        <taxon>Neoptera</taxon>
        <taxon>Polyneoptera</taxon>
        <taxon>Orthoptera</taxon>
        <taxon>Ensifera</taxon>
        <taxon>Gryllidea</taxon>
        <taxon>Grylloidea</taxon>
        <taxon>Gryllidae</taxon>
        <taxon>Gryllinae</taxon>
        <taxon>Gryllus</taxon>
    </lineage>
</organism>
<proteinExistence type="predicted"/>
<dbReference type="InterPro" id="IPR039340">
    <property type="entry name" value="Tfc4/TFIIIC-102/Sfc4"/>
</dbReference>
<dbReference type="InterPro" id="IPR011990">
    <property type="entry name" value="TPR-like_helical_dom_sf"/>
</dbReference>
<keyword evidence="1" id="KW-0802">TPR repeat</keyword>